<gene>
    <name evidence="1" type="ORF">RDI58_022270</name>
</gene>
<organism evidence="1 2">
    <name type="scientific">Solanum bulbocastanum</name>
    <name type="common">Wild potato</name>
    <dbReference type="NCBI Taxonomy" id="147425"/>
    <lineage>
        <taxon>Eukaryota</taxon>
        <taxon>Viridiplantae</taxon>
        <taxon>Streptophyta</taxon>
        <taxon>Embryophyta</taxon>
        <taxon>Tracheophyta</taxon>
        <taxon>Spermatophyta</taxon>
        <taxon>Magnoliopsida</taxon>
        <taxon>eudicotyledons</taxon>
        <taxon>Gunneridae</taxon>
        <taxon>Pentapetalae</taxon>
        <taxon>asterids</taxon>
        <taxon>lamiids</taxon>
        <taxon>Solanales</taxon>
        <taxon>Solanaceae</taxon>
        <taxon>Solanoideae</taxon>
        <taxon>Solaneae</taxon>
        <taxon>Solanum</taxon>
    </lineage>
</organism>
<dbReference type="EMBL" id="JBANQN010000009">
    <property type="protein sequence ID" value="KAK6780086.1"/>
    <property type="molecule type" value="Genomic_DNA"/>
</dbReference>
<dbReference type="AlphaFoldDB" id="A0AAN8Y5X9"/>
<accession>A0AAN8Y5X9</accession>
<sequence>MKLIMSTLEVYEHVSDQLINKEKSHFIVPTNTTQDIIDKIQKVTGFSLKDSPITYLGCPLYIGRQRILYYSQLVEKVSKKFCGWQDRLLSYAGKIILIKHTLQSIPIHIMAAISPPSTTIKYIETIIADFFWGREQDKRKYHWASLETMCLPYADGGVGIRRLIDIFTSLQYKLWWNFRIKNSP</sequence>
<dbReference type="PANTHER" id="PTHR33116">
    <property type="entry name" value="REVERSE TRANSCRIPTASE ZINC-BINDING DOMAIN-CONTAINING PROTEIN-RELATED-RELATED"/>
    <property type="match status" value="1"/>
</dbReference>
<keyword evidence="2" id="KW-1185">Reference proteome</keyword>
<reference evidence="1 2" key="1">
    <citation type="submission" date="2024-02" db="EMBL/GenBank/DDBJ databases">
        <title>de novo genome assembly of Solanum bulbocastanum strain 11H21.</title>
        <authorList>
            <person name="Hosaka A.J."/>
        </authorList>
    </citation>
    <scope>NUCLEOTIDE SEQUENCE [LARGE SCALE GENOMIC DNA]</scope>
    <source>
        <tissue evidence="1">Young leaves</tissue>
    </source>
</reference>
<evidence type="ECO:0000313" key="1">
    <source>
        <dbReference type="EMBL" id="KAK6780086.1"/>
    </source>
</evidence>
<dbReference type="PANTHER" id="PTHR33116:SF82">
    <property type="entry name" value="RNASE H FAMILY PROTEIN"/>
    <property type="match status" value="1"/>
</dbReference>
<protein>
    <submittedName>
        <fullName evidence="1">Uncharacterized protein</fullName>
    </submittedName>
</protein>
<evidence type="ECO:0000313" key="2">
    <source>
        <dbReference type="Proteomes" id="UP001371456"/>
    </source>
</evidence>
<dbReference type="Proteomes" id="UP001371456">
    <property type="component" value="Unassembled WGS sequence"/>
</dbReference>
<comment type="caution">
    <text evidence="1">The sequence shown here is derived from an EMBL/GenBank/DDBJ whole genome shotgun (WGS) entry which is preliminary data.</text>
</comment>
<name>A0AAN8Y5X9_SOLBU</name>
<proteinExistence type="predicted"/>